<dbReference type="SUPFAM" id="SSF159941">
    <property type="entry name" value="MM3350-like"/>
    <property type="match status" value="1"/>
</dbReference>
<dbReference type="Proteomes" id="UP000295064">
    <property type="component" value="Unassembled WGS sequence"/>
</dbReference>
<protein>
    <submittedName>
        <fullName evidence="2">PRiA4b ORF-3-like protein</fullName>
    </submittedName>
</protein>
<dbReference type="AlphaFoldDB" id="A0A4R6LV57"/>
<dbReference type="InterPro" id="IPR024047">
    <property type="entry name" value="MM3350-like_sf"/>
</dbReference>
<organism evidence="2 3">
    <name type="scientific">Halanaerobium saccharolyticum</name>
    <dbReference type="NCBI Taxonomy" id="43595"/>
    <lineage>
        <taxon>Bacteria</taxon>
        <taxon>Bacillati</taxon>
        <taxon>Bacillota</taxon>
        <taxon>Clostridia</taxon>
        <taxon>Halanaerobiales</taxon>
        <taxon>Halanaerobiaceae</taxon>
        <taxon>Halanaerobium</taxon>
    </lineage>
</organism>
<dbReference type="EMBL" id="SNWX01000010">
    <property type="protein sequence ID" value="TDO90087.1"/>
    <property type="molecule type" value="Genomic_DNA"/>
</dbReference>
<proteinExistence type="predicted"/>
<feature type="domain" description="Plasmid pRiA4b Orf3-like" evidence="1">
    <location>
        <begin position="268"/>
        <end position="379"/>
    </location>
</feature>
<gene>
    <name evidence="2" type="ORF">DFR79_11046</name>
</gene>
<comment type="caution">
    <text evidence="2">The sequence shown here is derived from an EMBL/GenBank/DDBJ whole genome shotgun (WGS) entry which is preliminary data.</text>
</comment>
<dbReference type="Pfam" id="PF07929">
    <property type="entry name" value="PRiA4_ORF3"/>
    <property type="match status" value="1"/>
</dbReference>
<sequence>MGKIIINKIKLTTNILRDFDIFLDRILEDKVRISKTQEFINGGKLVELNEFMKTDRLDSCHNRTPQYKYLLLHLFYNIAIAGKILKIDYSRSTKYLIKDKNFESYKKLSESEKYLFLLETFWLDCDLEKMQSPKTNTNIEFNLENYLDKLMDRKQLIFNDQLKYHLGAFLKYLNYLGLWKVDFLKLKLTEIGELIAPVLLNKWPFNDCNLPLLRKLGHDFGIYGARMAFQDPFWFDFVDIFPEINGTIPRVVVKKLTGNYIFKIKLGKIWRKVKIAASATLADLHLMIQDAFDFDDDHLYSFFLSNKPWDGSGYGRPEEGMGFNAAEKRLFELGMEVGQEFLYIFDYGTEWRFKIKTEAYIDEEEIKEPEIIDIRGESPDQYGF</sequence>
<name>A0A4R6LV57_9FIRM</name>
<evidence type="ECO:0000313" key="3">
    <source>
        <dbReference type="Proteomes" id="UP000295064"/>
    </source>
</evidence>
<evidence type="ECO:0000313" key="2">
    <source>
        <dbReference type="EMBL" id="TDO90087.1"/>
    </source>
</evidence>
<dbReference type="Gene3D" id="3.10.290.30">
    <property type="entry name" value="MM3350-like"/>
    <property type="match status" value="1"/>
</dbReference>
<dbReference type="InterPro" id="IPR012912">
    <property type="entry name" value="Plasmid_pRiA4b_Orf3-like"/>
</dbReference>
<evidence type="ECO:0000259" key="1">
    <source>
        <dbReference type="Pfam" id="PF07929"/>
    </source>
</evidence>
<reference evidence="2 3" key="1">
    <citation type="submission" date="2019-03" db="EMBL/GenBank/DDBJ databases">
        <title>Subsurface microbial communities from deep shales in Ohio and West Virginia, USA.</title>
        <authorList>
            <person name="Wrighton K."/>
        </authorList>
    </citation>
    <scope>NUCLEOTIDE SEQUENCE [LARGE SCALE GENOMIC DNA]</scope>
    <source>
        <strain evidence="2 3">MA284_T2</strain>
    </source>
</reference>
<accession>A0A4R6LV57</accession>